<organism evidence="1 2">
    <name type="scientific">Canna indica</name>
    <name type="common">Indian-shot</name>
    <dbReference type="NCBI Taxonomy" id="4628"/>
    <lineage>
        <taxon>Eukaryota</taxon>
        <taxon>Viridiplantae</taxon>
        <taxon>Streptophyta</taxon>
        <taxon>Embryophyta</taxon>
        <taxon>Tracheophyta</taxon>
        <taxon>Spermatophyta</taxon>
        <taxon>Magnoliopsida</taxon>
        <taxon>Liliopsida</taxon>
        <taxon>Zingiberales</taxon>
        <taxon>Cannaceae</taxon>
        <taxon>Canna</taxon>
    </lineage>
</organism>
<dbReference type="AlphaFoldDB" id="A0AAQ3K7R1"/>
<dbReference type="PANTHER" id="PTHR48235:SF1">
    <property type="entry name" value="OS01G0916700 PROTEIN"/>
    <property type="match status" value="1"/>
</dbReference>
<dbReference type="EMBL" id="CP136893">
    <property type="protein sequence ID" value="WOL03682.1"/>
    <property type="molecule type" value="Genomic_DNA"/>
</dbReference>
<evidence type="ECO:0000313" key="2">
    <source>
        <dbReference type="Proteomes" id="UP001327560"/>
    </source>
</evidence>
<accession>A0AAQ3K7R1</accession>
<name>A0AAQ3K7R1_9LILI</name>
<gene>
    <name evidence="1" type="ORF">Cni_G12402</name>
</gene>
<dbReference type="PANTHER" id="PTHR48235">
    <property type="entry name" value="OS01G0916700 PROTEIN"/>
    <property type="match status" value="1"/>
</dbReference>
<evidence type="ECO:0000313" key="1">
    <source>
        <dbReference type="EMBL" id="WOL03682.1"/>
    </source>
</evidence>
<dbReference type="Proteomes" id="UP001327560">
    <property type="component" value="Chromosome 4"/>
</dbReference>
<proteinExistence type="predicted"/>
<keyword evidence="2" id="KW-1185">Reference proteome</keyword>
<sequence length="152" mass="17805">MQPQSDHHHHLLPHHHHRIPIFLHCPCSCHHRYIHHHHQFPSPRFHPPHPNPRPPVIASANFLPNMSHSQPLHQDHSCAHHYDAVQSSEAATDSKVADFLPAGSQDQEWNENIEEDDDYESVFVLTDEWMEFFAKSEAKRRLAKQQKKRGDK</sequence>
<reference evidence="1 2" key="1">
    <citation type="submission" date="2023-10" db="EMBL/GenBank/DDBJ databases">
        <title>Chromosome-scale genome assembly provides insights into flower coloration mechanisms of Canna indica.</title>
        <authorList>
            <person name="Li C."/>
        </authorList>
    </citation>
    <scope>NUCLEOTIDE SEQUENCE [LARGE SCALE GENOMIC DNA]</scope>
    <source>
        <tissue evidence="1">Flower</tissue>
    </source>
</reference>
<protein>
    <submittedName>
        <fullName evidence="1">SKI/DACH domain-containing protein 1-like</fullName>
    </submittedName>
</protein>